<evidence type="ECO:0000256" key="4">
    <source>
        <dbReference type="ARBA" id="ARBA00023136"/>
    </source>
</evidence>
<feature type="transmembrane region" description="Helical" evidence="5">
    <location>
        <begin position="356"/>
        <end position="375"/>
    </location>
</feature>
<feature type="transmembrane region" description="Helical" evidence="5">
    <location>
        <begin position="65"/>
        <end position="85"/>
    </location>
</feature>
<organism evidence="7 8">
    <name type="scientific">Acuticoccus mangrovi</name>
    <dbReference type="NCBI Taxonomy" id="2796142"/>
    <lineage>
        <taxon>Bacteria</taxon>
        <taxon>Pseudomonadati</taxon>
        <taxon>Pseudomonadota</taxon>
        <taxon>Alphaproteobacteria</taxon>
        <taxon>Hyphomicrobiales</taxon>
        <taxon>Amorphaceae</taxon>
        <taxon>Acuticoccus</taxon>
    </lineage>
</organism>
<proteinExistence type="predicted"/>
<dbReference type="InterPro" id="IPR051533">
    <property type="entry name" value="WaaL-like"/>
</dbReference>
<keyword evidence="4 5" id="KW-0472">Membrane</keyword>
<evidence type="ECO:0000256" key="1">
    <source>
        <dbReference type="ARBA" id="ARBA00004141"/>
    </source>
</evidence>
<name>A0A934IMG9_9HYPH</name>
<feature type="transmembrane region" description="Helical" evidence="5">
    <location>
        <begin position="209"/>
        <end position="227"/>
    </location>
</feature>
<dbReference type="AlphaFoldDB" id="A0A934IMG9"/>
<dbReference type="RefSeq" id="WP_198880016.1">
    <property type="nucleotide sequence ID" value="NZ_JAEKJA010000001.1"/>
</dbReference>
<keyword evidence="7" id="KW-0436">Ligase</keyword>
<evidence type="ECO:0000256" key="2">
    <source>
        <dbReference type="ARBA" id="ARBA00022692"/>
    </source>
</evidence>
<feature type="transmembrane region" description="Helical" evidence="5">
    <location>
        <begin position="186"/>
        <end position="203"/>
    </location>
</feature>
<keyword evidence="3 5" id="KW-1133">Transmembrane helix</keyword>
<gene>
    <name evidence="7" type="ORF">JCR33_00330</name>
</gene>
<evidence type="ECO:0000259" key="6">
    <source>
        <dbReference type="Pfam" id="PF04932"/>
    </source>
</evidence>
<feature type="transmembrane region" description="Helical" evidence="5">
    <location>
        <begin position="122"/>
        <end position="139"/>
    </location>
</feature>
<dbReference type="EMBL" id="JAEKJA010000001">
    <property type="protein sequence ID" value="MBJ3774114.1"/>
    <property type="molecule type" value="Genomic_DNA"/>
</dbReference>
<keyword evidence="2 5" id="KW-0812">Transmembrane</keyword>
<dbReference type="GO" id="GO:0016020">
    <property type="term" value="C:membrane"/>
    <property type="evidence" value="ECO:0007669"/>
    <property type="project" value="UniProtKB-SubCell"/>
</dbReference>
<evidence type="ECO:0000313" key="8">
    <source>
        <dbReference type="Proteomes" id="UP000609531"/>
    </source>
</evidence>
<dbReference type="GO" id="GO:0016874">
    <property type="term" value="F:ligase activity"/>
    <property type="evidence" value="ECO:0007669"/>
    <property type="project" value="UniProtKB-KW"/>
</dbReference>
<feature type="transmembrane region" description="Helical" evidence="5">
    <location>
        <begin position="145"/>
        <end position="165"/>
    </location>
</feature>
<reference evidence="7" key="1">
    <citation type="submission" date="2020-12" db="EMBL/GenBank/DDBJ databases">
        <title>Bacterial taxonomy.</title>
        <authorList>
            <person name="Pan X."/>
        </authorList>
    </citation>
    <scope>NUCLEOTIDE SEQUENCE</scope>
    <source>
        <strain evidence="7">B2012</strain>
    </source>
</reference>
<evidence type="ECO:0000313" key="7">
    <source>
        <dbReference type="EMBL" id="MBJ3774114.1"/>
    </source>
</evidence>
<dbReference type="Pfam" id="PF04932">
    <property type="entry name" value="Wzy_C"/>
    <property type="match status" value="1"/>
</dbReference>
<dbReference type="Proteomes" id="UP000609531">
    <property type="component" value="Unassembled WGS sequence"/>
</dbReference>
<feature type="domain" description="O-antigen ligase-related" evidence="6">
    <location>
        <begin position="217"/>
        <end position="366"/>
    </location>
</feature>
<evidence type="ECO:0000256" key="3">
    <source>
        <dbReference type="ARBA" id="ARBA00022989"/>
    </source>
</evidence>
<comment type="caution">
    <text evidence="7">The sequence shown here is derived from an EMBL/GenBank/DDBJ whole genome shotgun (WGS) entry which is preliminary data.</text>
</comment>
<feature type="transmembrane region" description="Helical" evidence="5">
    <location>
        <begin position="395"/>
        <end position="413"/>
    </location>
</feature>
<feature type="transmembrane region" description="Helical" evidence="5">
    <location>
        <begin position="257"/>
        <end position="274"/>
    </location>
</feature>
<dbReference type="InterPro" id="IPR007016">
    <property type="entry name" value="O-antigen_ligase-rel_domated"/>
</dbReference>
<feature type="transmembrane region" description="Helical" evidence="5">
    <location>
        <begin position="91"/>
        <end position="110"/>
    </location>
</feature>
<sequence length="447" mass="49355">MTSQDNWLDYLSARDVVAQSSQEALVDALVRWLARIVLTVAMVYLMVGFGPLVKSDGQSAEGGALRQVFFMLLACLSLPLILVAWRRALAILARCWALLLVYAGMISTVFWSAFPGITVRRFIVYVIVLMIGLGVASVLRSPRQYFPPVIAAFAFVLFANFLYTAAVPGKAWSDIGLQAMHTSKNVAGMVTQGMAITFASALLAVRNPLGFWSLVGLTVLSLVFLALTLSKTALALVLLCVVVLLPIYMLIWTSRVLAMLAVAGLALIAGLVVFSTGTFNLSGPDWAEILTGDPTFTARDQLWGAGVQHIGKHPWFGYGWGAQWSMLPVYHPLWNYIGFWTGIEARYLSLRQFHNGYLDIMVNGGVYFAVIVAIYGIDLVRKIVSAIVRRSPDRWQFAGSAWLAVYFVSVLVSNMMESSLFYPDMFLGQFLVFLTLAHTSWQMGERD</sequence>
<dbReference type="PANTHER" id="PTHR37422:SF17">
    <property type="entry name" value="O-ANTIGEN LIGASE"/>
    <property type="match status" value="1"/>
</dbReference>
<evidence type="ECO:0000256" key="5">
    <source>
        <dbReference type="SAM" id="Phobius"/>
    </source>
</evidence>
<keyword evidence="8" id="KW-1185">Reference proteome</keyword>
<protein>
    <submittedName>
        <fullName evidence="7">O-antigen ligase family protein</fullName>
    </submittedName>
</protein>
<comment type="subcellular location">
    <subcellularLocation>
        <location evidence="1">Membrane</location>
        <topology evidence="1">Multi-pass membrane protein</topology>
    </subcellularLocation>
</comment>
<accession>A0A934IMG9</accession>
<dbReference type="PANTHER" id="PTHR37422">
    <property type="entry name" value="TEICHURONIC ACID BIOSYNTHESIS PROTEIN TUAE"/>
    <property type="match status" value="1"/>
</dbReference>
<feature type="transmembrane region" description="Helical" evidence="5">
    <location>
        <begin position="234"/>
        <end position="251"/>
    </location>
</feature>
<feature type="transmembrane region" description="Helical" evidence="5">
    <location>
        <begin position="32"/>
        <end position="53"/>
    </location>
</feature>